<evidence type="ECO:0000313" key="2">
    <source>
        <dbReference type="EMBL" id="RAJ00471.1"/>
    </source>
</evidence>
<evidence type="ECO:0000313" key="3">
    <source>
        <dbReference type="Proteomes" id="UP000249547"/>
    </source>
</evidence>
<dbReference type="OrthoDB" id="654061at2"/>
<comment type="caution">
    <text evidence="2">The sequence shown here is derived from an EMBL/GenBank/DDBJ whole genome shotgun (WGS) entry which is preliminary data.</text>
</comment>
<dbReference type="RefSeq" id="WP_111599584.1">
    <property type="nucleotide sequence ID" value="NZ_QLLL01000008.1"/>
</dbReference>
<organism evidence="2 3">
    <name type="scientific">Chitinophaga skermanii</name>
    <dbReference type="NCBI Taxonomy" id="331697"/>
    <lineage>
        <taxon>Bacteria</taxon>
        <taxon>Pseudomonadati</taxon>
        <taxon>Bacteroidota</taxon>
        <taxon>Chitinophagia</taxon>
        <taxon>Chitinophagales</taxon>
        <taxon>Chitinophagaceae</taxon>
        <taxon>Chitinophaga</taxon>
    </lineage>
</organism>
<dbReference type="Proteomes" id="UP000249547">
    <property type="component" value="Unassembled WGS sequence"/>
</dbReference>
<name>A0A327Q841_9BACT</name>
<keyword evidence="3" id="KW-1185">Reference proteome</keyword>
<gene>
    <name evidence="2" type="ORF">LX64_04177</name>
</gene>
<dbReference type="EMBL" id="QLLL01000008">
    <property type="protein sequence ID" value="RAJ00471.1"/>
    <property type="molecule type" value="Genomic_DNA"/>
</dbReference>
<proteinExistence type="predicted"/>
<dbReference type="InterPro" id="IPR009734">
    <property type="entry name" value="Myoviridae_GpU"/>
</dbReference>
<feature type="region of interest" description="Disordered" evidence="1">
    <location>
        <begin position="126"/>
        <end position="161"/>
    </location>
</feature>
<reference evidence="2 3" key="1">
    <citation type="submission" date="2018-06" db="EMBL/GenBank/DDBJ databases">
        <title>Genomic Encyclopedia of Archaeal and Bacterial Type Strains, Phase II (KMG-II): from individual species to whole genera.</title>
        <authorList>
            <person name="Goeker M."/>
        </authorList>
    </citation>
    <scope>NUCLEOTIDE SEQUENCE [LARGE SCALE GENOMIC DNA]</scope>
    <source>
        <strain evidence="2 3">DSM 23857</strain>
    </source>
</reference>
<sequence>MILQLGELEFSNAFTIQDYSENFKASITEHAVLKGKPKVQAGEGVLDEKNFTIRLHASFCTPKQILDTLIQYKNTVRILSLLNGHGDNLGTYIITDITNQVEALTPRGELLSCTVTISLKEFQREPMEQEKAKSKQQAKAVPGKTPLSNKRKANNPSCASDVNSTVSSMHANCNELDKIVTYNGGIYIIANHPTIQSRLEDIDQDAANLIRLYDSGNHCTSSYPQVKSSCNEIKAVVMQYMRNFRSNTTSLTTDQNKLNMAMRKLRTACQPLINASILRK</sequence>
<accession>A0A327Q841</accession>
<protein>
    <submittedName>
        <fullName evidence="2">GpU protein</fullName>
    </submittedName>
</protein>
<dbReference type="AlphaFoldDB" id="A0A327Q841"/>
<dbReference type="Pfam" id="PF06995">
    <property type="entry name" value="Phage_P2_GpU"/>
    <property type="match status" value="1"/>
</dbReference>
<evidence type="ECO:0000256" key="1">
    <source>
        <dbReference type="SAM" id="MobiDB-lite"/>
    </source>
</evidence>